<gene>
    <name evidence="1" type="ORF">CTRU02_215576</name>
</gene>
<protein>
    <submittedName>
        <fullName evidence="1">Phosphoribosyl transferase domain protein</fullName>
    </submittedName>
</protein>
<name>A0ACC3YC69_COLTU</name>
<keyword evidence="1" id="KW-0808">Transferase</keyword>
<organism evidence="1 2">
    <name type="scientific">Colletotrichum truncatum</name>
    <name type="common">Anthracnose fungus</name>
    <name type="synonym">Colletotrichum capsici</name>
    <dbReference type="NCBI Taxonomy" id="5467"/>
    <lineage>
        <taxon>Eukaryota</taxon>
        <taxon>Fungi</taxon>
        <taxon>Dikarya</taxon>
        <taxon>Ascomycota</taxon>
        <taxon>Pezizomycotina</taxon>
        <taxon>Sordariomycetes</taxon>
        <taxon>Hypocreomycetidae</taxon>
        <taxon>Glomerellales</taxon>
        <taxon>Glomerellaceae</taxon>
        <taxon>Colletotrichum</taxon>
        <taxon>Colletotrichum truncatum species complex</taxon>
    </lineage>
</organism>
<comment type="caution">
    <text evidence="1">The sequence shown here is derived from an EMBL/GenBank/DDBJ whole genome shotgun (WGS) entry which is preliminary data.</text>
</comment>
<accession>A0ACC3YC69</accession>
<sequence>MVQKLILFVTGDSGAGKNYCADAWASLLIRCAGNSLTVRVVSISSAMKEEYAKESGADLGGLLYDRRYKEQHRSALIRFFQLKVQENPRLPEEHFVNVVYNAANVDVLLITGMRDEAPVVSLSHLVADRKMLDMRVEASRETLRACGGWRNGNDVVDDEDNNNSDAYRPSFIFKNDTAGDEMAKTFAEQYLLPFLHEDLHRLADMVHTSPDFPRPGIEFRHVLGISEQPGGLALCSSLLHTHFTGNWLEVDAVVCCEAGGFVFASALASRVDVPLALIREAGKLPSPTASVIKPPSHISSSALNESRGKEIEMGRDVVPRGGTVVVVDDVLATGETLCAVIQLLCEVGICADHVSIMTVAELPVHRGRALLRQRGFGKVNVQSLLVFGGA</sequence>
<reference evidence="1 2" key="1">
    <citation type="journal article" date="2020" name="Phytopathology">
        <title>Genome Sequence Resources of Colletotrichum truncatum, C. plurivorum, C. musicola, and C. sojae: Four Species Pathogenic to Soybean (Glycine max).</title>
        <authorList>
            <person name="Rogerio F."/>
            <person name="Boufleur T.R."/>
            <person name="Ciampi-Guillardi M."/>
            <person name="Sukno S.A."/>
            <person name="Thon M.R."/>
            <person name="Massola Junior N.S."/>
            <person name="Baroncelli R."/>
        </authorList>
    </citation>
    <scope>NUCLEOTIDE SEQUENCE [LARGE SCALE GENOMIC DNA]</scope>
    <source>
        <strain evidence="1 2">CMES1059</strain>
    </source>
</reference>
<evidence type="ECO:0000313" key="2">
    <source>
        <dbReference type="Proteomes" id="UP000805649"/>
    </source>
</evidence>
<dbReference type="EMBL" id="VUJX02000017">
    <property type="protein sequence ID" value="KAL0929410.1"/>
    <property type="molecule type" value="Genomic_DNA"/>
</dbReference>
<evidence type="ECO:0000313" key="1">
    <source>
        <dbReference type="EMBL" id="KAL0929410.1"/>
    </source>
</evidence>
<dbReference type="Proteomes" id="UP000805649">
    <property type="component" value="Unassembled WGS sequence"/>
</dbReference>
<proteinExistence type="predicted"/>
<keyword evidence="2" id="KW-1185">Reference proteome</keyword>